<dbReference type="EMBL" id="JBBBZM010000048">
    <property type="protein sequence ID" value="KAL0636539.1"/>
    <property type="molecule type" value="Genomic_DNA"/>
</dbReference>
<dbReference type="NCBIfam" id="TIGR00251">
    <property type="entry name" value="DUF167 family protein"/>
    <property type="match status" value="1"/>
</dbReference>
<comment type="similarity">
    <text evidence="1">Belongs to the UPF0235 family.</text>
</comment>
<evidence type="ECO:0000256" key="1">
    <source>
        <dbReference type="ARBA" id="ARBA00010364"/>
    </source>
</evidence>
<evidence type="ECO:0000313" key="2">
    <source>
        <dbReference type="EMBL" id="KAL0636539.1"/>
    </source>
</evidence>
<proteinExistence type="inferred from homology"/>
<evidence type="ECO:0000313" key="3">
    <source>
        <dbReference type="Proteomes" id="UP001447188"/>
    </source>
</evidence>
<dbReference type="InterPro" id="IPR036591">
    <property type="entry name" value="YggU-like_sf"/>
</dbReference>
<dbReference type="PANTHER" id="PTHR47817:SF2">
    <property type="entry name" value="OS04G0686300 PROTEIN"/>
    <property type="match status" value="1"/>
</dbReference>
<accession>A0ABR3GKT6</accession>
<keyword evidence="3" id="KW-1185">Reference proteome</keyword>
<gene>
    <name evidence="2" type="ORF">Q9L58_004493</name>
</gene>
<organism evidence="2 3">
    <name type="scientific">Discina gigas</name>
    <dbReference type="NCBI Taxonomy" id="1032678"/>
    <lineage>
        <taxon>Eukaryota</taxon>
        <taxon>Fungi</taxon>
        <taxon>Dikarya</taxon>
        <taxon>Ascomycota</taxon>
        <taxon>Pezizomycotina</taxon>
        <taxon>Pezizomycetes</taxon>
        <taxon>Pezizales</taxon>
        <taxon>Discinaceae</taxon>
        <taxon>Discina</taxon>
    </lineage>
</organism>
<sequence length="114" mass="12205">MSRLHAAISLHATTLRIRVRVRPNASHTRVVNVLDSRVDVAVTEVARGGAANRGVVGFMCKVLGFKKGAVAIVTGGKARDKVLAVEGVEEVEEVVERAVERLKEACEEGKGMNT</sequence>
<dbReference type="SMART" id="SM01152">
    <property type="entry name" value="DUF167"/>
    <property type="match status" value="1"/>
</dbReference>
<dbReference type="Pfam" id="PF02594">
    <property type="entry name" value="DUF167"/>
    <property type="match status" value="1"/>
</dbReference>
<name>A0ABR3GKT6_9PEZI</name>
<dbReference type="Proteomes" id="UP001447188">
    <property type="component" value="Unassembled WGS sequence"/>
</dbReference>
<dbReference type="SUPFAM" id="SSF69786">
    <property type="entry name" value="YggU-like"/>
    <property type="match status" value="1"/>
</dbReference>
<dbReference type="Gene3D" id="3.30.1200.10">
    <property type="entry name" value="YggU-like"/>
    <property type="match status" value="1"/>
</dbReference>
<reference evidence="2 3" key="1">
    <citation type="submission" date="2024-02" db="EMBL/GenBank/DDBJ databases">
        <title>Discinaceae phylogenomics.</title>
        <authorList>
            <person name="Dirks A.C."/>
            <person name="James T.Y."/>
        </authorList>
    </citation>
    <scope>NUCLEOTIDE SEQUENCE [LARGE SCALE GENOMIC DNA]</scope>
    <source>
        <strain evidence="2 3">ACD0624</strain>
    </source>
</reference>
<dbReference type="HAMAP" id="MF_00634">
    <property type="entry name" value="UPF0235"/>
    <property type="match status" value="1"/>
</dbReference>
<dbReference type="InterPro" id="IPR003746">
    <property type="entry name" value="DUF167"/>
</dbReference>
<dbReference type="PANTHER" id="PTHR47817">
    <property type="entry name" value="OS04G0686300 PROTEIN"/>
    <property type="match status" value="1"/>
</dbReference>
<comment type="caution">
    <text evidence="2">The sequence shown here is derived from an EMBL/GenBank/DDBJ whole genome shotgun (WGS) entry which is preliminary data.</text>
</comment>
<protein>
    <submittedName>
        <fullName evidence="2">Uncharacterized protein</fullName>
    </submittedName>
</protein>